<dbReference type="AlphaFoldDB" id="A0A0F9MNS0"/>
<gene>
    <name evidence="1" type="ORF">LCGC14_1051060</name>
</gene>
<reference evidence="1" key="1">
    <citation type="journal article" date="2015" name="Nature">
        <title>Complex archaea that bridge the gap between prokaryotes and eukaryotes.</title>
        <authorList>
            <person name="Spang A."/>
            <person name="Saw J.H."/>
            <person name="Jorgensen S.L."/>
            <person name="Zaremba-Niedzwiedzka K."/>
            <person name="Martijn J."/>
            <person name="Lind A.E."/>
            <person name="van Eijk R."/>
            <person name="Schleper C."/>
            <person name="Guy L."/>
            <person name="Ettema T.J."/>
        </authorList>
    </citation>
    <scope>NUCLEOTIDE SEQUENCE</scope>
</reference>
<protein>
    <submittedName>
        <fullName evidence="1">Uncharacterized protein</fullName>
    </submittedName>
</protein>
<evidence type="ECO:0000313" key="1">
    <source>
        <dbReference type="EMBL" id="KKN08985.1"/>
    </source>
</evidence>
<accession>A0A0F9MNS0</accession>
<proteinExistence type="predicted"/>
<dbReference type="EMBL" id="LAZR01004395">
    <property type="protein sequence ID" value="KKN08985.1"/>
    <property type="molecule type" value="Genomic_DNA"/>
</dbReference>
<name>A0A0F9MNS0_9ZZZZ</name>
<organism evidence="1">
    <name type="scientific">marine sediment metagenome</name>
    <dbReference type="NCBI Taxonomy" id="412755"/>
    <lineage>
        <taxon>unclassified sequences</taxon>
        <taxon>metagenomes</taxon>
        <taxon>ecological metagenomes</taxon>
    </lineage>
</organism>
<sequence length="73" mass="8945">MYKDFSRRSLIEQFPHTTKIKLYPDNRAFNWCISELKLDFKKDFDVRASNIGPETDFFFKTIEDFIAFKLRWQ</sequence>
<comment type="caution">
    <text evidence="1">The sequence shown here is derived from an EMBL/GenBank/DDBJ whole genome shotgun (WGS) entry which is preliminary data.</text>
</comment>